<sequence length="664" mass="74975">MNFAVLPNKYVARCVSSYARLENYLRHLKPDSEASNNTRAELAILNNTPQSPVIRTLDPQKLRSKDRKVYDLSDKLYVGLRTSPVGSKVNLYYHNHKASDEWPRRFPFNTVGALYFHPPPPDTPLSAWLRTAGIRFRIMRHLVRFDDGEDLKLPNGDVWQIPLSKLVTVAHFKPLLEKLEREKLVQKEVLADVLKGETPLEPSVSANSPLPLVYSLNPRRIHSSGQEIFNLSWKLTSRIHVVPDNSSHRATIPLDNSISPGNSILPDNSIPRDAPTPPESTACSIYYHNFLKLDDKRFPPDTVGVLYYYQPSPDKVLEGGIRFRLMSDVSKFDDGEDLKLPNGNAWHIPLPNLATRVGWKPFLEKLKRENLVDEDVVTGLIKNYQPIVHTLDPRKLQSSGQEVFDLSGTLHNAVRVLPDNSTPPCDSICPIFYHKSTKTDNQKFPPGTVGALYYHLPPSHNVVAGGIRFRLMADVSQFDSGEDLKLPTGGVWQIPLHRLSTVGHWGPLLSVVRRESLVDEAVITDLQKLQDKPARAQFNYHYELGQPFVLDLEGATIARGFVNRSMTHSFRWNAIGAMKKSLRLKTKVSQPYTGRLLVRLELSTVSSPYQCYVPPEYDLLVDPVPSELLQRRLLTTRTLEPFFYSLQSRKDGAIVAAFAGIPLS</sequence>
<evidence type="ECO:0000313" key="1">
    <source>
        <dbReference type="EMBL" id="KAF8910527.1"/>
    </source>
</evidence>
<accession>A0A9P5NY25</accession>
<evidence type="ECO:0000313" key="2">
    <source>
        <dbReference type="Proteomes" id="UP000724874"/>
    </source>
</evidence>
<keyword evidence="2" id="KW-1185">Reference proteome</keyword>
<dbReference type="OrthoDB" id="2750929at2759"/>
<dbReference type="EMBL" id="JADNYJ010000006">
    <property type="protein sequence ID" value="KAF8910527.1"/>
    <property type="molecule type" value="Genomic_DNA"/>
</dbReference>
<proteinExistence type="predicted"/>
<reference evidence="1" key="1">
    <citation type="submission" date="2020-11" db="EMBL/GenBank/DDBJ databases">
        <authorList>
            <consortium name="DOE Joint Genome Institute"/>
            <person name="Ahrendt S."/>
            <person name="Riley R."/>
            <person name="Andreopoulos W."/>
            <person name="LaButti K."/>
            <person name="Pangilinan J."/>
            <person name="Ruiz-duenas F.J."/>
            <person name="Barrasa J.M."/>
            <person name="Sanchez-Garcia M."/>
            <person name="Camarero S."/>
            <person name="Miyauchi S."/>
            <person name="Serrano A."/>
            <person name="Linde D."/>
            <person name="Babiker R."/>
            <person name="Drula E."/>
            <person name="Ayuso-Fernandez I."/>
            <person name="Pacheco R."/>
            <person name="Padilla G."/>
            <person name="Ferreira P."/>
            <person name="Barriuso J."/>
            <person name="Kellner H."/>
            <person name="Castanera R."/>
            <person name="Alfaro M."/>
            <person name="Ramirez L."/>
            <person name="Pisabarro A.G."/>
            <person name="Kuo A."/>
            <person name="Tritt A."/>
            <person name="Lipzen A."/>
            <person name="He G."/>
            <person name="Yan M."/>
            <person name="Ng V."/>
            <person name="Cullen D."/>
            <person name="Martin F."/>
            <person name="Rosso M.-N."/>
            <person name="Henrissat B."/>
            <person name="Hibbett D."/>
            <person name="Martinez A.T."/>
            <person name="Grigoriev I.V."/>
        </authorList>
    </citation>
    <scope>NUCLEOTIDE SEQUENCE</scope>
    <source>
        <strain evidence="1">AH 44721</strain>
    </source>
</reference>
<comment type="caution">
    <text evidence="1">The sequence shown here is derived from an EMBL/GenBank/DDBJ whole genome shotgun (WGS) entry which is preliminary data.</text>
</comment>
<dbReference type="Proteomes" id="UP000724874">
    <property type="component" value="Unassembled WGS sequence"/>
</dbReference>
<protein>
    <submittedName>
        <fullName evidence="1">Uncharacterized protein</fullName>
    </submittedName>
</protein>
<dbReference type="AlphaFoldDB" id="A0A9P5NY25"/>
<organism evidence="1 2">
    <name type="scientific">Gymnopilus junonius</name>
    <name type="common">Spectacular rustgill mushroom</name>
    <name type="synonym">Gymnopilus spectabilis subsp. junonius</name>
    <dbReference type="NCBI Taxonomy" id="109634"/>
    <lineage>
        <taxon>Eukaryota</taxon>
        <taxon>Fungi</taxon>
        <taxon>Dikarya</taxon>
        <taxon>Basidiomycota</taxon>
        <taxon>Agaricomycotina</taxon>
        <taxon>Agaricomycetes</taxon>
        <taxon>Agaricomycetidae</taxon>
        <taxon>Agaricales</taxon>
        <taxon>Agaricineae</taxon>
        <taxon>Hymenogastraceae</taxon>
        <taxon>Gymnopilus</taxon>
    </lineage>
</organism>
<name>A0A9P5NY25_GYMJU</name>
<gene>
    <name evidence="1" type="ORF">CPB84DRAFT_1223886</name>
</gene>